<evidence type="ECO:0000259" key="2">
    <source>
        <dbReference type="PROSITE" id="PS51819"/>
    </source>
</evidence>
<dbReference type="OrthoDB" id="5371818at2759"/>
<dbReference type="PANTHER" id="PTHR21366">
    <property type="entry name" value="GLYOXALASE FAMILY PROTEIN"/>
    <property type="match status" value="1"/>
</dbReference>
<dbReference type="PANTHER" id="PTHR21366:SF22">
    <property type="entry name" value="VOC DOMAIN-CONTAINING PROTEIN"/>
    <property type="match status" value="1"/>
</dbReference>
<dbReference type="Proteomes" id="UP000316726">
    <property type="component" value="Chromosome 4"/>
</dbReference>
<feature type="compositionally biased region" description="Polar residues" evidence="1">
    <location>
        <begin position="26"/>
        <end position="37"/>
    </location>
</feature>
<protein>
    <submittedName>
        <fullName evidence="3">Glyoxalase</fullName>
    </submittedName>
</protein>
<name>A0A5B8MK76_9CHLO</name>
<dbReference type="SUPFAM" id="SSF54593">
    <property type="entry name" value="Glyoxalase/Bleomycin resistance protein/Dihydroxybiphenyl dioxygenase"/>
    <property type="match status" value="1"/>
</dbReference>
<feature type="domain" description="VOC" evidence="2">
    <location>
        <begin position="46"/>
        <end position="168"/>
    </location>
</feature>
<dbReference type="PROSITE" id="PS51819">
    <property type="entry name" value="VOC"/>
    <property type="match status" value="1"/>
</dbReference>
<organism evidence="3 4">
    <name type="scientific">Chloropicon primus</name>
    <dbReference type="NCBI Taxonomy" id="1764295"/>
    <lineage>
        <taxon>Eukaryota</taxon>
        <taxon>Viridiplantae</taxon>
        <taxon>Chlorophyta</taxon>
        <taxon>Chloropicophyceae</taxon>
        <taxon>Chloropicales</taxon>
        <taxon>Chloropicaceae</taxon>
        <taxon>Chloropicon</taxon>
    </lineage>
</organism>
<dbReference type="InterPro" id="IPR029068">
    <property type="entry name" value="Glyas_Bleomycin-R_OHBP_Dase"/>
</dbReference>
<dbReference type="InterPro" id="IPR050383">
    <property type="entry name" value="GlyoxalaseI/FosfomycinResist"/>
</dbReference>
<keyword evidence="4" id="KW-1185">Reference proteome</keyword>
<accession>A0A5B8MK76</accession>
<dbReference type="EMBL" id="CP031037">
    <property type="protein sequence ID" value="QDZ20847.1"/>
    <property type="molecule type" value="Genomic_DNA"/>
</dbReference>
<proteinExistence type="predicted"/>
<evidence type="ECO:0000313" key="3">
    <source>
        <dbReference type="EMBL" id="QDZ20847.1"/>
    </source>
</evidence>
<reference evidence="3 4" key="1">
    <citation type="submission" date="2018-07" db="EMBL/GenBank/DDBJ databases">
        <title>The complete nuclear genome of the prasinophyte Chloropicon primus (CCMP1205).</title>
        <authorList>
            <person name="Pombert J.-F."/>
            <person name="Otis C."/>
            <person name="Turmel M."/>
            <person name="Lemieux C."/>
        </authorList>
    </citation>
    <scope>NUCLEOTIDE SEQUENCE [LARGE SCALE GENOMIC DNA]</scope>
    <source>
        <strain evidence="3 4">CCMP1205</strain>
    </source>
</reference>
<sequence>MSGVGASKAAVRGVVPVVPTKGTRTHAASSSVERPTGSTGVAGIVGVHHVGMICKDLEKSVVFYRDVLGLPTKMDRPDDKLPFRGAWFWIGTESIHLMEVPNPDPTDLSLRPEHGGRDRHFCMGVEDVDALEDALRENGVQYTKSKSGRAAIFFRDPDANTLECLEVSGTGPWREY</sequence>
<dbReference type="Gene3D" id="3.10.180.10">
    <property type="entry name" value="2,3-Dihydroxybiphenyl 1,2-Dioxygenase, domain 1"/>
    <property type="match status" value="1"/>
</dbReference>
<dbReference type="CDD" id="cd07245">
    <property type="entry name" value="VOC_like"/>
    <property type="match status" value="1"/>
</dbReference>
<gene>
    <name evidence="3" type="ORF">A3770_04p33650</name>
</gene>
<dbReference type="Pfam" id="PF00903">
    <property type="entry name" value="Glyoxalase"/>
    <property type="match status" value="1"/>
</dbReference>
<evidence type="ECO:0000313" key="4">
    <source>
        <dbReference type="Proteomes" id="UP000316726"/>
    </source>
</evidence>
<dbReference type="InterPro" id="IPR004360">
    <property type="entry name" value="Glyas_Fos-R_dOase_dom"/>
</dbReference>
<feature type="region of interest" description="Disordered" evidence="1">
    <location>
        <begin position="17"/>
        <end position="37"/>
    </location>
</feature>
<evidence type="ECO:0000256" key="1">
    <source>
        <dbReference type="SAM" id="MobiDB-lite"/>
    </source>
</evidence>
<dbReference type="AlphaFoldDB" id="A0A5B8MK76"/>
<dbReference type="InterPro" id="IPR037523">
    <property type="entry name" value="VOC_core"/>
</dbReference>